<keyword evidence="3" id="KW-1185">Reference proteome</keyword>
<dbReference type="InterPro" id="IPR036237">
    <property type="entry name" value="Xyl_isomerase-like_sf"/>
</dbReference>
<organism evidence="2 3">
    <name type="scientific">Nitratireductor indicus C115</name>
    <dbReference type="NCBI Taxonomy" id="1231190"/>
    <lineage>
        <taxon>Bacteria</taxon>
        <taxon>Pseudomonadati</taxon>
        <taxon>Pseudomonadota</taxon>
        <taxon>Alphaproteobacteria</taxon>
        <taxon>Hyphomicrobiales</taxon>
        <taxon>Phyllobacteriaceae</taxon>
        <taxon>Nitratireductor</taxon>
    </lineage>
</organism>
<accession>K2P7F3</accession>
<dbReference type="PATRIC" id="fig|1231190.3.peg.1559"/>
<evidence type="ECO:0000313" key="3">
    <source>
        <dbReference type="Proteomes" id="UP000007374"/>
    </source>
</evidence>
<dbReference type="PANTHER" id="PTHR12110:SF52">
    <property type="entry name" value="XYLOSE ISOMERASE"/>
    <property type="match status" value="1"/>
</dbReference>
<dbReference type="Proteomes" id="UP000007374">
    <property type="component" value="Unassembled WGS sequence"/>
</dbReference>
<dbReference type="Pfam" id="PF01261">
    <property type="entry name" value="AP_endonuc_2"/>
    <property type="match status" value="1"/>
</dbReference>
<protein>
    <submittedName>
        <fullName evidence="2">Xylose isomerase</fullName>
    </submittedName>
</protein>
<dbReference type="InterPro" id="IPR050312">
    <property type="entry name" value="IolE/XylAMocC-like"/>
</dbReference>
<dbReference type="GO" id="GO:0016853">
    <property type="term" value="F:isomerase activity"/>
    <property type="evidence" value="ECO:0007669"/>
    <property type="project" value="UniProtKB-KW"/>
</dbReference>
<dbReference type="EMBL" id="AMSI01000004">
    <property type="protein sequence ID" value="EKF43151.1"/>
    <property type="molecule type" value="Genomic_DNA"/>
</dbReference>
<comment type="caution">
    <text evidence="2">The sequence shown here is derived from an EMBL/GenBank/DDBJ whole genome shotgun (WGS) entry which is preliminary data.</text>
</comment>
<name>K2P7F3_9HYPH</name>
<evidence type="ECO:0000313" key="2">
    <source>
        <dbReference type="EMBL" id="EKF43151.1"/>
    </source>
</evidence>
<dbReference type="RefSeq" id="WP_009756305.1">
    <property type="nucleotide sequence ID" value="NZ_AMSI01000004.1"/>
</dbReference>
<reference evidence="2 3" key="1">
    <citation type="journal article" date="2012" name="J. Bacteriol.">
        <title>Genome Sequence of Nitratireductor indicus Type Strain C115.</title>
        <authorList>
            <person name="Lai Q."/>
            <person name="Li G."/>
            <person name="Yu Z."/>
            <person name="Shao Z."/>
        </authorList>
    </citation>
    <scope>NUCLEOTIDE SEQUENCE [LARGE SCALE GENOMIC DNA]</scope>
    <source>
        <strain evidence="2 3">C115</strain>
    </source>
</reference>
<dbReference type="Gene3D" id="3.20.20.150">
    <property type="entry name" value="Divalent-metal-dependent TIM barrel enzymes"/>
    <property type="match status" value="1"/>
</dbReference>
<dbReference type="OrthoDB" id="9787068at2"/>
<dbReference type="eggNOG" id="COG1082">
    <property type="taxonomic scope" value="Bacteria"/>
</dbReference>
<sequence length="280" mass="30332">MVEALQSPEFIFNEATVRERWGLEPFLEGCAARGLSRASLWGEEVDKAGLEEARRMLSRTGISTFGFNRAGPLLAAGAAGRAECLDRARRAVDMAAELAADHVLVFSGGLAEGSRDLAGARAQTEDAIGALLDHARSVGMTLALEPLHPMVAGDRAVILSLSHANAICEQLGEGIGIVADAYHIWWDERLETELSRAGAAGRILGFHVSDWLVPTKHVLRDRGMMGDGIIDLAGMWRQVRAAGYDGPVEIEIFSDRWWAEDPDLVLDTALARCRSIFWGG</sequence>
<proteinExistence type="predicted"/>
<dbReference type="AlphaFoldDB" id="K2P7F3"/>
<evidence type="ECO:0000259" key="1">
    <source>
        <dbReference type="Pfam" id="PF01261"/>
    </source>
</evidence>
<dbReference type="InterPro" id="IPR013022">
    <property type="entry name" value="Xyl_isomerase-like_TIM-brl"/>
</dbReference>
<dbReference type="STRING" id="721133.SAMN05216176_105186"/>
<gene>
    <name evidence="2" type="ORF">NA8A_07439</name>
</gene>
<dbReference type="SUPFAM" id="SSF51658">
    <property type="entry name" value="Xylose isomerase-like"/>
    <property type="match status" value="1"/>
</dbReference>
<keyword evidence="2" id="KW-0413">Isomerase</keyword>
<feature type="domain" description="Xylose isomerase-like TIM barrel" evidence="1">
    <location>
        <begin position="44"/>
        <end position="266"/>
    </location>
</feature>
<dbReference type="PANTHER" id="PTHR12110">
    <property type="entry name" value="HYDROXYPYRUVATE ISOMERASE"/>
    <property type="match status" value="1"/>
</dbReference>